<keyword evidence="5 9" id="KW-0328">Glycosyltransferase</keyword>
<evidence type="ECO:0000256" key="6">
    <source>
        <dbReference type="ARBA" id="ARBA00022679"/>
    </source>
</evidence>
<protein>
    <recommendedName>
        <fullName evidence="3">ATP phosphoribosyltransferase</fullName>
        <ecNumber evidence="3">2.4.2.17</ecNumber>
    </recommendedName>
</protein>
<dbReference type="CDD" id="cd13593">
    <property type="entry name" value="PBP2_HisGL3"/>
    <property type="match status" value="1"/>
</dbReference>
<keyword evidence="6 9" id="KW-0808">Transferase</keyword>
<dbReference type="PROSITE" id="PS01316">
    <property type="entry name" value="ATP_P_PHORIBOSYLTR"/>
    <property type="match status" value="1"/>
</dbReference>
<proteinExistence type="predicted"/>
<comment type="pathway">
    <text evidence="2">Amino-acid biosynthesis; L-histidine biosynthesis; L-histidine from 5-phospho-alpha-D-ribose 1-diphosphate: step 1/9.</text>
</comment>
<dbReference type="PANTHER" id="PTHR21403:SF8">
    <property type="entry name" value="ATP PHOSPHORIBOSYLTRANSFERASE"/>
    <property type="match status" value="1"/>
</dbReference>
<dbReference type="SUPFAM" id="SSF53850">
    <property type="entry name" value="Periplasmic binding protein-like II"/>
    <property type="match status" value="1"/>
</dbReference>
<dbReference type="PANTHER" id="PTHR21403">
    <property type="entry name" value="ATP PHOSPHORIBOSYLTRANSFERASE ATP-PRTASE"/>
    <property type="match status" value="1"/>
</dbReference>
<reference evidence="9" key="1">
    <citation type="submission" date="2018-06" db="EMBL/GenBank/DDBJ databases">
        <authorList>
            <person name="Zhirakovskaya E."/>
        </authorList>
    </citation>
    <scope>NUCLEOTIDE SEQUENCE</scope>
</reference>
<evidence type="ECO:0000256" key="1">
    <source>
        <dbReference type="ARBA" id="ARBA00000915"/>
    </source>
</evidence>
<keyword evidence="7" id="KW-0368">Histidine biosynthesis</keyword>
<dbReference type="AlphaFoldDB" id="A0A3B0R2G2"/>
<dbReference type="GO" id="GO:0005737">
    <property type="term" value="C:cytoplasm"/>
    <property type="evidence" value="ECO:0007669"/>
    <property type="project" value="InterPro"/>
</dbReference>
<name>A0A3B0R2G2_9ZZZZ</name>
<evidence type="ECO:0000256" key="3">
    <source>
        <dbReference type="ARBA" id="ARBA00011946"/>
    </source>
</evidence>
<organism evidence="9">
    <name type="scientific">hydrothermal vent metagenome</name>
    <dbReference type="NCBI Taxonomy" id="652676"/>
    <lineage>
        <taxon>unclassified sequences</taxon>
        <taxon>metagenomes</taxon>
        <taxon>ecological metagenomes</taxon>
    </lineage>
</organism>
<dbReference type="InterPro" id="IPR018198">
    <property type="entry name" value="ATP_PRibTrfase_CS"/>
</dbReference>
<dbReference type="GO" id="GO:0000105">
    <property type="term" value="P:L-histidine biosynthetic process"/>
    <property type="evidence" value="ECO:0007669"/>
    <property type="project" value="UniProtKB-UniPathway"/>
</dbReference>
<dbReference type="Pfam" id="PF01634">
    <property type="entry name" value="HisG"/>
    <property type="match status" value="1"/>
</dbReference>
<dbReference type="EMBL" id="UOEC01000007">
    <property type="protein sequence ID" value="VAV86529.1"/>
    <property type="molecule type" value="Genomic_DNA"/>
</dbReference>
<evidence type="ECO:0000259" key="8">
    <source>
        <dbReference type="Pfam" id="PF01634"/>
    </source>
</evidence>
<feature type="domain" description="ATP phosphoribosyltransferase catalytic" evidence="8">
    <location>
        <begin position="57"/>
        <end position="226"/>
    </location>
</feature>
<dbReference type="InterPro" id="IPR013820">
    <property type="entry name" value="ATP_PRibTrfase_cat"/>
</dbReference>
<accession>A0A3B0R2G2</accession>
<evidence type="ECO:0000256" key="2">
    <source>
        <dbReference type="ARBA" id="ARBA00004667"/>
    </source>
</evidence>
<keyword evidence="4" id="KW-0028">Amino-acid biosynthesis</keyword>
<evidence type="ECO:0000256" key="5">
    <source>
        <dbReference type="ARBA" id="ARBA00022676"/>
    </source>
</evidence>
<gene>
    <name evidence="9" type="ORF">MNBD_ALPHA08-2310</name>
</gene>
<dbReference type="GO" id="GO:0003879">
    <property type="term" value="F:ATP phosphoribosyltransferase activity"/>
    <property type="evidence" value="ECO:0007669"/>
    <property type="project" value="UniProtKB-EC"/>
</dbReference>
<evidence type="ECO:0000313" key="9">
    <source>
        <dbReference type="EMBL" id="VAV86529.1"/>
    </source>
</evidence>
<sequence>MGKHLTIALPSKGRLMENAQELFAKAGYEISRNGSARGYKGEISGIENAEIAFLSAGEIAQSLMDGSIDAGVTGEDLLRETIADADNVVDMSVRLGFGHADVIVALPECWLDVATMADLDEVCETWYARHNRRLRVATKYLAITRRFFADKGVTGYRIVESLGATEGAPASGTAQVIVDITSTGSTLKANNLKVLDDGLIFKSEAVLALTKAATADARLQEMQQRLLTALSQETL</sequence>
<dbReference type="Gene3D" id="3.40.190.10">
    <property type="entry name" value="Periplasmic binding protein-like II"/>
    <property type="match status" value="2"/>
</dbReference>
<evidence type="ECO:0000256" key="4">
    <source>
        <dbReference type="ARBA" id="ARBA00022605"/>
    </source>
</evidence>
<dbReference type="UniPathway" id="UPA00031">
    <property type="reaction ID" value="UER00006"/>
</dbReference>
<dbReference type="EC" id="2.4.2.17" evidence="3"/>
<evidence type="ECO:0000256" key="7">
    <source>
        <dbReference type="ARBA" id="ARBA00023102"/>
    </source>
</evidence>
<comment type="catalytic activity">
    <reaction evidence="1">
        <text>1-(5-phospho-beta-D-ribosyl)-ATP + diphosphate = 5-phospho-alpha-D-ribose 1-diphosphate + ATP</text>
        <dbReference type="Rhea" id="RHEA:18473"/>
        <dbReference type="ChEBI" id="CHEBI:30616"/>
        <dbReference type="ChEBI" id="CHEBI:33019"/>
        <dbReference type="ChEBI" id="CHEBI:58017"/>
        <dbReference type="ChEBI" id="CHEBI:73183"/>
        <dbReference type="EC" id="2.4.2.17"/>
    </reaction>
</comment>
<dbReference type="InterPro" id="IPR001348">
    <property type="entry name" value="ATP_PRibTrfase_HisG"/>
</dbReference>
<dbReference type="NCBIfam" id="TIGR00070">
    <property type="entry name" value="hisG"/>
    <property type="match status" value="1"/>
</dbReference>